<sequence>MPYTQFACVGTGISAIGLGATLQRWYGITDIQFFERHADLGGTWYINKYSGCACDVPSALYSLSYEQNPEWSRVLPTTDEIENYTRKVASKYHLLEKMRFSVDIESCIWQVETSRWRLHVRDIKTGNSFIHECQVLFSAAGQLVHPRELDVQGQNTFKGPIFHSARWRSDVDLTGKDVVIFGNGCTAAQIVPAIVGKTKSLTQVIRSKHWIFPPIDFEYRGWMRWMFKYIPLTLWLHRLHIFLLAESDFRLFPMTRAAARLRETRRAKVESYMRNTAPEKYHDLLIPDFDIGCKRRIFDCGYLNSLQFENLTLTMDTVREIVPEGIRTDKEVIKADVIVMANGFRTNEFIDPMKVTGRGGETLTKHWAKFGGPEAYNCSAVSGFPNFFMILGPNAATGHTSAIMASENTANYAMRILKPVVKGYADSVEVKEDAEKQYVYKLQDDLKNTVWSSGCNSWYVKKSVEKGKQWNAMSYPYSQAHFWYRSLFPRWKDWSVKVGLQRAA</sequence>
<gene>
    <name evidence="2" type="ORF">K469DRAFT_728550</name>
</gene>
<accession>A0A6A6DVD3</accession>
<dbReference type="SUPFAM" id="SSF51905">
    <property type="entry name" value="FAD/NAD(P)-binding domain"/>
    <property type="match status" value="2"/>
</dbReference>
<dbReference type="Proteomes" id="UP000800200">
    <property type="component" value="Unassembled WGS sequence"/>
</dbReference>
<evidence type="ECO:0000313" key="2">
    <source>
        <dbReference type="EMBL" id="KAF2182322.1"/>
    </source>
</evidence>
<dbReference type="InterPro" id="IPR051209">
    <property type="entry name" value="FAD-bind_Monooxygenase_sf"/>
</dbReference>
<dbReference type="PANTHER" id="PTHR42877:SF10">
    <property type="entry name" value="L-ORNITHINE N(5)-OXYGENASE"/>
    <property type="match status" value="1"/>
</dbReference>
<organism evidence="2 3">
    <name type="scientific">Zopfia rhizophila CBS 207.26</name>
    <dbReference type="NCBI Taxonomy" id="1314779"/>
    <lineage>
        <taxon>Eukaryota</taxon>
        <taxon>Fungi</taxon>
        <taxon>Dikarya</taxon>
        <taxon>Ascomycota</taxon>
        <taxon>Pezizomycotina</taxon>
        <taxon>Dothideomycetes</taxon>
        <taxon>Dothideomycetes incertae sedis</taxon>
        <taxon>Zopfiaceae</taxon>
        <taxon>Zopfia</taxon>
    </lineage>
</organism>
<keyword evidence="3" id="KW-1185">Reference proteome</keyword>
<dbReference type="Gene3D" id="3.50.50.60">
    <property type="entry name" value="FAD/NAD(P)-binding domain"/>
    <property type="match status" value="2"/>
</dbReference>
<protein>
    <submittedName>
        <fullName evidence="2">FAD/NAD(P)-binding domain-containing protein</fullName>
    </submittedName>
</protein>
<dbReference type="Pfam" id="PF13450">
    <property type="entry name" value="NAD_binding_8"/>
    <property type="match status" value="1"/>
</dbReference>
<dbReference type="AlphaFoldDB" id="A0A6A6DVD3"/>
<evidence type="ECO:0000313" key="3">
    <source>
        <dbReference type="Proteomes" id="UP000800200"/>
    </source>
</evidence>
<evidence type="ECO:0000256" key="1">
    <source>
        <dbReference type="ARBA" id="ARBA00010139"/>
    </source>
</evidence>
<reference evidence="2" key="1">
    <citation type="journal article" date="2020" name="Stud. Mycol.">
        <title>101 Dothideomycetes genomes: a test case for predicting lifestyles and emergence of pathogens.</title>
        <authorList>
            <person name="Haridas S."/>
            <person name="Albert R."/>
            <person name="Binder M."/>
            <person name="Bloem J."/>
            <person name="Labutti K."/>
            <person name="Salamov A."/>
            <person name="Andreopoulos B."/>
            <person name="Baker S."/>
            <person name="Barry K."/>
            <person name="Bills G."/>
            <person name="Bluhm B."/>
            <person name="Cannon C."/>
            <person name="Castanera R."/>
            <person name="Culley D."/>
            <person name="Daum C."/>
            <person name="Ezra D."/>
            <person name="Gonzalez J."/>
            <person name="Henrissat B."/>
            <person name="Kuo A."/>
            <person name="Liang C."/>
            <person name="Lipzen A."/>
            <person name="Lutzoni F."/>
            <person name="Magnuson J."/>
            <person name="Mondo S."/>
            <person name="Nolan M."/>
            <person name="Ohm R."/>
            <person name="Pangilinan J."/>
            <person name="Park H.-J."/>
            <person name="Ramirez L."/>
            <person name="Alfaro M."/>
            <person name="Sun H."/>
            <person name="Tritt A."/>
            <person name="Yoshinaga Y."/>
            <person name="Zwiers L.-H."/>
            <person name="Turgeon B."/>
            <person name="Goodwin S."/>
            <person name="Spatafora J."/>
            <person name="Crous P."/>
            <person name="Grigoriev I."/>
        </authorList>
    </citation>
    <scope>NUCLEOTIDE SEQUENCE</scope>
    <source>
        <strain evidence="2">CBS 207.26</strain>
    </source>
</reference>
<proteinExistence type="inferred from homology"/>
<name>A0A6A6DVD3_9PEZI</name>
<comment type="similarity">
    <text evidence="1">Belongs to the FAD-binding monooxygenase family.</text>
</comment>
<dbReference type="EMBL" id="ML994648">
    <property type="protein sequence ID" value="KAF2182322.1"/>
    <property type="molecule type" value="Genomic_DNA"/>
</dbReference>
<dbReference type="OrthoDB" id="74360at2759"/>
<dbReference type="PANTHER" id="PTHR42877">
    <property type="entry name" value="L-ORNITHINE N(5)-MONOOXYGENASE-RELATED"/>
    <property type="match status" value="1"/>
</dbReference>
<dbReference type="InterPro" id="IPR036188">
    <property type="entry name" value="FAD/NAD-bd_sf"/>
</dbReference>